<name>A0ABZ0CUC2_9BURK</name>
<dbReference type="EMBL" id="CP136336">
    <property type="protein sequence ID" value="WOB06555.1"/>
    <property type="molecule type" value="Genomic_DNA"/>
</dbReference>
<keyword evidence="1" id="KW-0812">Transmembrane</keyword>
<evidence type="ECO:0000313" key="3">
    <source>
        <dbReference type="Proteomes" id="UP001303946"/>
    </source>
</evidence>
<evidence type="ECO:0000256" key="1">
    <source>
        <dbReference type="SAM" id="Phobius"/>
    </source>
</evidence>
<keyword evidence="1" id="KW-1133">Transmembrane helix</keyword>
<evidence type="ECO:0000313" key="2">
    <source>
        <dbReference type="EMBL" id="WOB06555.1"/>
    </source>
</evidence>
<accession>A0ABZ0CUC2</accession>
<keyword evidence="1" id="KW-0472">Membrane</keyword>
<sequence length="67" mass="7462">MELVWPLLFVLALVVSICRWFTWQEWCTAGRLVRRGLPTAIVLLTTLLAMLAFASSTGALEVLAQTL</sequence>
<dbReference type="Proteomes" id="UP001303946">
    <property type="component" value="Chromosome"/>
</dbReference>
<reference evidence="2 3" key="1">
    <citation type="submission" date="2023-10" db="EMBL/GenBank/DDBJ databases">
        <title>Bacteria for the degradation of biodegradable plastic PBAT(Polybutylene adipate terephthalate).</title>
        <authorList>
            <person name="Weon H.-Y."/>
            <person name="Yeon J."/>
        </authorList>
    </citation>
    <scope>NUCLEOTIDE SEQUENCE [LARGE SCALE GENOMIC DNA]</scope>
    <source>
        <strain evidence="2 3">SBD 7-3</strain>
    </source>
</reference>
<proteinExistence type="predicted"/>
<organism evidence="2 3">
    <name type="scientific">Piscinibacter gummiphilus</name>
    <dbReference type="NCBI Taxonomy" id="946333"/>
    <lineage>
        <taxon>Bacteria</taxon>
        <taxon>Pseudomonadati</taxon>
        <taxon>Pseudomonadota</taxon>
        <taxon>Betaproteobacteria</taxon>
        <taxon>Burkholderiales</taxon>
        <taxon>Sphaerotilaceae</taxon>
        <taxon>Piscinibacter</taxon>
    </lineage>
</organism>
<feature type="transmembrane region" description="Helical" evidence="1">
    <location>
        <begin position="42"/>
        <end position="64"/>
    </location>
</feature>
<dbReference type="RefSeq" id="WP_316699053.1">
    <property type="nucleotide sequence ID" value="NZ_CP136336.1"/>
</dbReference>
<gene>
    <name evidence="2" type="ORF">RXV79_16675</name>
</gene>
<protein>
    <submittedName>
        <fullName evidence="2">Uncharacterized protein</fullName>
    </submittedName>
</protein>
<keyword evidence="3" id="KW-1185">Reference proteome</keyword>